<organism evidence="2">
    <name type="scientific">Ditylum brightwellii</name>
    <dbReference type="NCBI Taxonomy" id="49249"/>
    <lineage>
        <taxon>Eukaryota</taxon>
        <taxon>Sar</taxon>
        <taxon>Stramenopiles</taxon>
        <taxon>Ochrophyta</taxon>
        <taxon>Bacillariophyta</taxon>
        <taxon>Mediophyceae</taxon>
        <taxon>Lithodesmiophycidae</taxon>
        <taxon>Lithodesmiales</taxon>
        <taxon>Lithodesmiaceae</taxon>
        <taxon>Ditylum</taxon>
    </lineage>
</organism>
<evidence type="ECO:0008006" key="3">
    <source>
        <dbReference type="Google" id="ProtNLM"/>
    </source>
</evidence>
<evidence type="ECO:0000313" key="2">
    <source>
        <dbReference type="EMBL" id="CAD9316557.1"/>
    </source>
</evidence>
<keyword evidence="1" id="KW-0732">Signal</keyword>
<gene>
    <name evidence="2" type="ORF">DBRI1063_LOCUS2964</name>
</gene>
<feature type="chain" id="PRO_5031510393" description="Fe2OG dioxygenase domain-containing protein" evidence="1">
    <location>
        <begin position="25"/>
        <end position="354"/>
    </location>
</feature>
<reference evidence="2" key="1">
    <citation type="submission" date="2021-01" db="EMBL/GenBank/DDBJ databases">
        <authorList>
            <person name="Corre E."/>
            <person name="Pelletier E."/>
            <person name="Niang G."/>
            <person name="Scheremetjew M."/>
            <person name="Finn R."/>
            <person name="Kale V."/>
            <person name="Holt S."/>
            <person name="Cochrane G."/>
            <person name="Meng A."/>
            <person name="Brown T."/>
            <person name="Cohen L."/>
        </authorList>
    </citation>
    <scope>NUCLEOTIDE SEQUENCE</scope>
    <source>
        <strain evidence="2">Pop2</strain>
    </source>
</reference>
<feature type="signal peptide" evidence="1">
    <location>
        <begin position="1"/>
        <end position="24"/>
    </location>
</feature>
<proteinExistence type="predicted"/>
<protein>
    <recommendedName>
        <fullName evidence="3">Fe2OG dioxygenase domain-containing protein</fullName>
    </recommendedName>
</protein>
<accession>A0A7S2E5F6</accession>
<name>A0A7S2E5F6_9STRA</name>
<sequence>MKTNGSQFLLLALQTFLLAHFTLGALDEGERVKEYNRRGHVWPPRDEDYVPNTPGWRRLMERRFSQVMSVENTGDKYNGFMSTVHTAFNCKNFTENGWALTRAPQGLVDELVESLHRGLQSEKLGTEAGVLCIETENRPLFVQQYALNSRALTELQPILEAWSGVELVRNNAYGLRVYRNDSSLNMHVDKVQTHIISTILHVDHDADSEPWPIVIEDFQGNTQEVVLESGDMLLYESSKCLHGRPKKFNGSWYSSLFLHYYPVGWDAHKADMDNHFRVPPTWHHLERRREGLEELVVIETSVKEPECEHEWCAMKSTSKWSGPAEEFGTYMSTDGVWRKLNIKGMDEHLPKDEL</sequence>
<dbReference type="EMBL" id="HBGN01004462">
    <property type="protein sequence ID" value="CAD9316557.1"/>
    <property type="molecule type" value="Transcribed_RNA"/>
</dbReference>
<dbReference type="AlphaFoldDB" id="A0A7S2E5F6"/>
<evidence type="ECO:0000256" key="1">
    <source>
        <dbReference type="SAM" id="SignalP"/>
    </source>
</evidence>